<dbReference type="Gene3D" id="3.30.830.10">
    <property type="entry name" value="Metalloenzyme, LuxS/M16 peptidase-like"/>
    <property type="match status" value="2"/>
</dbReference>
<dbReference type="InterPro" id="IPR011249">
    <property type="entry name" value="Metalloenz_LuxS/M16"/>
</dbReference>
<keyword evidence="5" id="KW-1185">Reference proteome</keyword>
<dbReference type="Proteomes" id="UP000595224">
    <property type="component" value="Chromosome"/>
</dbReference>
<dbReference type="InterPro" id="IPR007863">
    <property type="entry name" value="Peptidase_M16_C"/>
</dbReference>
<dbReference type="KEGG" id="tper:IWA51_08490"/>
<sequence length="427" mass="48088">MPVNAIKLRNRVMLFTEPVVTSKTVAIGFWFSVGSRLERDGEHGITHFTEHLLFKGTRTRSARDIACAFDRIGGYVNAFTERENVCVYCTIPGGTESVGTALNVLCDMCNNSVFPEDEIERERAVVKSEIASVEDDPEESAMDRVSECVWPGQSLSTSITGSSEDVDSITREQLLDWYDKYFVNGNLCVFAAGMVDSDFIAEKLETLSLKSDVPIEFTEQGFGKLPVWKNGFNFIKAGFNQTQVFELFPLAMPVSEKDYYTAAVFNAIAGDSMSSRLFDSMRERSGLCYTVYSFFTFYADVAAWCAYASCDNDKAVSVASLFIDEIEKISRSGVSDAELEAAKMHLCGEEILGSEDMEFRMKRMQRNYSMGFNLNDTSRILECIRSVTKNDIIEFIEKLFDFNKMAFVVYGKSLSMKSKRNILCRKK</sequence>
<evidence type="ECO:0000256" key="1">
    <source>
        <dbReference type="ARBA" id="ARBA00007261"/>
    </source>
</evidence>
<dbReference type="Pfam" id="PF00675">
    <property type="entry name" value="Peptidase_M16"/>
    <property type="match status" value="1"/>
</dbReference>
<feature type="domain" description="Peptidase M16 N-terminal" evidence="2">
    <location>
        <begin position="21"/>
        <end position="161"/>
    </location>
</feature>
<name>A0A7T3V4W2_9SPIR</name>
<protein>
    <submittedName>
        <fullName evidence="4">Insulinase family protein</fullName>
    </submittedName>
</protein>
<dbReference type="PANTHER" id="PTHR11851">
    <property type="entry name" value="METALLOPROTEASE"/>
    <property type="match status" value="1"/>
</dbReference>
<reference evidence="4 5" key="1">
    <citation type="submission" date="2020-11" db="EMBL/GenBank/DDBJ databases">
        <title>Treponema Peruensis nv. sp., first commensal Treponema isolated from human feces.</title>
        <authorList>
            <person name="Belkhou C."/>
            <person name="Raes J."/>
        </authorList>
    </citation>
    <scope>NUCLEOTIDE SEQUENCE [LARGE SCALE GENOMIC DNA]</scope>
    <source>
        <strain evidence="4 5">RCC2812</strain>
    </source>
</reference>
<dbReference type="InterPro" id="IPR011765">
    <property type="entry name" value="Pept_M16_N"/>
</dbReference>
<dbReference type="AlphaFoldDB" id="A0A7T3V4W2"/>
<accession>A0A7T3V4W2</accession>
<dbReference type="EMBL" id="CP064936">
    <property type="protein sequence ID" value="QQA00310.1"/>
    <property type="molecule type" value="Genomic_DNA"/>
</dbReference>
<dbReference type="Pfam" id="PF05193">
    <property type="entry name" value="Peptidase_M16_C"/>
    <property type="match status" value="1"/>
</dbReference>
<dbReference type="PANTHER" id="PTHR11851:SF49">
    <property type="entry name" value="MITOCHONDRIAL-PROCESSING PEPTIDASE SUBUNIT ALPHA"/>
    <property type="match status" value="1"/>
</dbReference>
<evidence type="ECO:0000313" key="5">
    <source>
        <dbReference type="Proteomes" id="UP000595224"/>
    </source>
</evidence>
<gene>
    <name evidence="4" type="ORF">IWA51_08490</name>
</gene>
<feature type="domain" description="Peptidase M16 C-terminal" evidence="3">
    <location>
        <begin position="168"/>
        <end position="344"/>
    </location>
</feature>
<comment type="similarity">
    <text evidence="1">Belongs to the peptidase M16 family.</text>
</comment>
<proteinExistence type="inferred from homology"/>
<evidence type="ECO:0000259" key="3">
    <source>
        <dbReference type="Pfam" id="PF05193"/>
    </source>
</evidence>
<dbReference type="InterPro" id="IPR050361">
    <property type="entry name" value="MPP/UQCRC_Complex"/>
</dbReference>
<organism evidence="4 5">
    <name type="scientific">Treponema peruense</name>
    <dbReference type="NCBI Taxonomy" id="2787628"/>
    <lineage>
        <taxon>Bacteria</taxon>
        <taxon>Pseudomonadati</taxon>
        <taxon>Spirochaetota</taxon>
        <taxon>Spirochaetia</taxon>
        <taxon>Spirochaetales</taxon>
        <taxon>Treponemataceae</taxon>
        <taxon>Treponema</taxon>
    </lineage>
</organism>
<evidence type="ECO:0000259" key="2">
    <source>
        <dbReference type="Pfam" id="PF00675"/>
    </source>
</evidence>
<dbReference type="GO" id="GO:0046872">
    <property type="term" value="F:metal ion binding"/>
    <property type="evidence" value="ECO:0007669"/>
    <property type="project" value="InterPro"/>
</dbReference>
<evidence type="ECO:0000313" key="4">
    <source>
        <dbReference type="EMBL" id="QQA00310.1"/>
    </source>
</evidence>
<dbReference type="SUPFAM" id="SSF63411">
    <property type="entry name" value="LuxS/MPP-like metallohydrolase"/>
    <property type="match status" value="2"/>
</dbReference>